<sequence length="427" mass="48225">MDTPILNPYILHRMDRPIVKEVLRKRRLKLVGTVAEVTLTAVATVVLTANRLQTHVKASSLTFYQVDVGTIEAGVSAYGKVVPAFEEIINSPIDSRIVEVYAQSGDTVEAGMPLVKLDLQSVQTNFKKLQDEEQMKLCRMEQQTVNDETYLSDLEMQINIARMKLDRMKVEWRNESYLDSLGSGTADQVRQAELVYQTAKMELKQLTTKLRNERKVRQADHKVKQLELAMFYKSMAEQKRTLDNARICAPRRAVLTFIHSLVGAQVGKGEKLAILADVNRYKIEGELADTYADRVRIGANVLVRVNHQVSVGKVSGVAPKSKNGVVGFYVQLADSLSTRLRSGIKADLYVVHALREQAVRIANRSFYTGSGEYTFFVRKDDELHQRTVRLGECDFDHVEVISGLQPDEEIVTSDMSSYKQKRVVKLE</sequence>
<dbReference type="EMBL" id="AMCI01000410">
    <property type="protein sequence ID" value="EJX09350.1"/>
    <property type="molecule type" value="Genomic_DNA"/>
</dbReference>
<dbReference type="AlphaFoldDB" id="J9H5S2"/>
<accession>J9H5S2</accession>
<evidence type="ECO:0000256" key="1">
    <source>
        <dbReference type="ARBA" id="ARBA00004196"/>
    </source>
</evidence>
<protein>
    <submittedName>
        <fullName evidence="5">ABC transporter permease</fullName>
    </submittedName>
</protein>
<comment type="caution">
    <text evidence="5">The sequence shown here is derived from an EMBL/GenBank/DDBJ whole genome shotgun (WGS) entry which is preliminary data.</text>
</comment>
<keyword evidence="2 3" id="KW-0175">Coiled coil</keyword>
<feature type="domain" description="CzcB-like C-terminal circularly permuted SH3-like" evidence="4">
    <location>
        <begin position="364"/>
        <end position="413"/>
    </location>
</feature>
<dbReference type="Gene3D" id="2.40.420.20">
    <property type="match status" value="1"/>
</dbReference>
<gene>
    <name evidence="5" type="ORF">EVA_02541</name>
</gene>
<dbReference type="PANTHER" id="PTHR32347">
    <property type="entry name" value="EFFLUX SYSTEM COMPONENT YKNX-RELATED"/>
    <property type="match status" value="1"/>
</dbReference>
<organism evidence="5">
    <name type="scientific">gut metagenome</name>
    <dbReference type="NCBI Taxonomy" id="749906"/>
    <lineage>
        <taxon>unclassified sequences</taxon>
        <taxon>metagenomes</taxon>
        <taxon>organismal metagenomes</taxon>
    </lineage>
</organism>
<comment type="subcellular location">
    <subcellularLocation>
        <location evidence="1">Cell envelope</location>
    </subcellularLocation>
</comment>
<feature type="coiled-coil region" evidence="3">
    <location>
        <begin position="151"/>
        <end position="216"/>
    </location>
</feature>
<dbReference type="InterPro" id="IPR058649">
    <property type="entry name" value="CzcB_C"/>
</dbReference>
<dbReference type="InterPro" id="IPR050465">
    <property type="entry name" value="UPF0194_transport"/>
</dbReference>
<evidence type="ECO:0000256" key="3">
    <source>
        <dbReference type="SAM" id="Coils"/>
    </source>
</evidence>
<dbReference type="GO" id="GO:0030313">
    <property type="term" value="C:cell envelope"/>
    <property type="evidence" value="ECO:0007669"/>
    <property type="project" value="UniProtKB-SubCell"/>
</dbReference>
<dbReference type="PANTHER" id="PTHR32347:SF14">
    <property type="entry name" value="EFFLUX SYSTEM COMPONENT YKNX-RELATED"/>
    <property type="match status" value="1"/>
</dbReference>
<evidence type="ECO:0000313" key="5">
    <source>
        <dbReference type="EMBL" id="EJX09350.1"/>
    </source>
</evidence>
<name>J9H5S2_9ZZZZ</name>
<dbReference type="Pfam" id="PF25975">
    <property type="entry name" value="CzcB_C"/>
    <property type="match status" value="1"/>
</dbReference>
<reference evidence="5" key="1">
    <citation type="journal article" date="2012" name="PLoS ONE">
        <title>Gene sets for utilization of primary and secondary nutrition supplies in the distal gut of endangered iberian lynx.</title>
        <authorList>
            <person name="Alcaide M."/>
            <person name="Messina E."/>
            <person name="Richter M."/>
            <person name="Bargiela R."/>
            <person name="Peplies J."/>
            <person name="Huws S.A."/>
            <person name="Newbold C.J."/>
            <person name="Golyshin P.N."/>
            <person name="Simon M.A."/>
            <person name="Lopez G."/>
            <person name="Yakimov M.M."/>
            <person name="Ferrer M."/>
        </authorList>
    </citation>
    <scope>NUCLEOTIDE SEQUENCE</scope>
</reference>
<evidence type="ECO:0000259" key="4">
    <source>
        <dbReference type="Pfam" id="PF25975"/>
    </source>
</evidence>
<dbReference type="Gene3D" id="2.40.50.100">
    <property type="match status" value="1"/>
</dbReference>
<evidence type="ECO:0000256" key="2">
    <source>
        <dbReference type="ARBA" id="ARBA00023054"/>
    </source>
</evidence>
<proteinExistence type="predicted"/>
<dbReference type="Gene3D" id="2.40.30.170">
    <property type="match status" value="1"/>
</dbReference>
<dbReference type="Gene3D" id="1.10.287.470">
    <property type="entry name" value="Helix hairpin bin"/>
    <property type="match status" value="1"/>
</dbReference>